<keyword evidence="7" id="KW-0808">Transferase</keyword>
<keyword evidence="4" id="KW-0678">Repressor</keyword>
<dbReference type="GO" id="GO:0003677">
    <property type="term" value="F:DNA binding"/>
    <property type="evidence" value="ECO:0007669"/>
    <property type="project" value="InterPro"/>
</dbReference>
<keyword evidence="10" id="KW-0862">Zinc</keyword>
<dbReference type="InterPro" id="IPR016181">
    <property type="entry name" value="Acyl_CoA_acyltransferase"/>
</dbReference>
<evidence type="ECO:0000256" key="16">
    <source>
        <dbReference type="PROSITE-ProRule" id="PRU00146"/>
    </source>
</evidence>
<dbReference type="Gene3D" id="3.40.630.30">
    <property type="match status" value="1"/>
</dbReference>
<accession>A0A084WR76</accession>
<dbReference type="EMBL" id="KE525403">
    <property type="protein sequence ID" value="KFB52720.1"/>
    <property type="molecule type" value="Genomic_DNA"/>
</dbReference>
<evidence type="ECO:0000256" key="5">
    <source>
        <dbReference type="ARBA" id="ARBA00022499"/>
    </source>
</evidence>
<evidence type="ECO:0000256" key="14">
    <source>
        <dbReference type="ARBA" id="ARBA00023242"/>
    </source>
</evidence>
<evidence type="ECO:0000256" key="13">
    <source>
        <dbReference type="ARBA" id="ARBA00022990"/>
    </source>
</evidence>
<keyword evidence="14" id="KW-0539">Nucleus</keyword>
<comment type="similarity">
    <text evidence="2">Belongs to the MYST (SAS/MOZ) family.</text>
</comment>
<dbReference type="PROSITE" id="PS50016">
    <property type="entry name" value="ZF_PHD_2"/>
    <property type="match status" value="1"/>
</dbReference>
<dbReference type="EMBL" id="ATLV01025960">
    <property type="status" value="NOT_ANNOTATED_CDS"/>
    <property type="molecule type" value="Genomic_DNA"/>
</dbReference>
<dbReference type="InterPro" id="IPR013083">
    <property type="entry name" value="Znf_RING/FYVE/PHD"/>
</dbReference>
<dbReference type="SUPFAM" id="SSF55729">
    <property type="entry name" value="Acyl-CoA N-acyltransferases (Nat)"/>
    <property type="match status" value="1"/>
</dbReference>
<dbReference type="PANTHER" id="PTHR10615">
    <property type="entry name" value="HISTONE ACETYLTRANSFERASE"/>
    <property type="match status" value="1"/>
</dbReference>
<evidence type="ECO:0000256" key="9">
    <source>
        <dbReference type="ARBA" id="ARBA00022771"/>
    </source>
</evidence>
<evidence type="ECO:0000256" key="17">
    <source>
        <dbReference type="SAM" id="MobiDB-lite"/>
    </source>
</evidence>
<evidence type="ECO:0000256" key="6">
    <source>
        <dbReference type="ARBA" id="ARBA00022553"/>
    </source>
</evidence>
<comment type="subcellular location">
    <subcellularLocation>
        <location evidence="1">Nucleus</location>
    </subcellularLocation>
</comment>
<dbReference type="GO" id="GO:0003682">
    <property type="term" value="F:chromatin binding"/>
    <property type="evidence" value="ECO:0007669"/>
    <property type="project" value="TreeGrafter"/>
</dbReference>
<evidence type="ECO:0000256" key="12">
    <source>
        <dbReference type="ARBA" id="ARBA00022853"/>
    </source>
</evidence>
<evidence type="ECO:0000256" key="11">
    <source>
        <dbReference type="ARBA" id="ARBA00022843"/>
    </source>
</evidence>
<evidence type="ECO:0000259" key="18">
    <source>
        <dbReference type="PROSITE" id="PS50016"/>
    </source>
</evidence>
<dbReference type="InterPro" id="IPR002717">
    <property type="entry name" value="HAT_MYST-type"/>
</dbReference>
<evidence type="ECO:0000259" key="19">
    <source>
        <dbReference type="PROSITE" id="PS51726"/>
    </source>
</evidence>
<feature type="domain" description="SAMD1-like winged helix (WH)" evidence="20">
    <location>
        <begin position="5"/>
        <end position="81"/>
    </location>
</feature>
<evidence type="ECO:0000256" key="3">
    <source>
        <dbReference type="ARBA" id="ARBA00013184"/>
    </source>
</evidence>
<dbReference type="STRING" id="74873.A0A084WR76"/>
<dbReference type="InterPro" id="IPR036388">
    <property type="entry name" value="WH-like_DNA-bd_sf"/>
</dbReference>
<proteinExistence type="inferred from homology"/>
<keyword evidence="23" id="KW-1185">Reference proteome</keyword>
<dbReference type="InterPro" id="IPR019787">
    <property type="entry name" value="Znf_PHD-finger"/>
</dbReference>
<feature type="domain" description="PHD-type" evidence="18">
    <location>
        <begin position="163"/>
        <end position="220"/>
    </location>
</feature>
<feature type="domain" description="MYST-type HAT" evidence="19">
    <location>
        <begin position="284"/>
        <end position="566"/>
    </location>
</feature>
<evidence type="ECO:0000259" key="20">
    <source>
        <dbReference type="PROSITE" id="PS52014"/>
    </source>
</evidence>
<dbReference type="InterPro" id="IPR011011">
    <property type="entry name" value="Znf_FYVE_PHD"/>
</dbReference>
<keyword evidence="5" id="KW-1017">Isopeptide bond</keyword>
<dbReference type="Pfam" id="PF01853">
    <property type="entry name" value="MOZ_SAS"/>
    <property type="match status" value="1"/>
</dbReference>
<feature type="region of interest" description="Disordered" evidence="17">
    <location>
        <begin position="585"/>
        <end position="674"/>
    </location>
</feature>
<keyword evidence="13" id="KW-0007">Acetylation</keyword>
<dbReference type="GO" id="GO:0005634">
    <property type="term" value="C:nucleus"/>
    <property type="evidence" value="ECO:0007669"/>
    <property type="project" value="UniProtKB-SubCell"/>
</dbReference>
<dbReference type="AlphaFoldDB" id="A0A084WR76"/>
<dbReference type="FunFam" id="1.10.10.10:FF:000123">
    <property type="entry name" value="Histone acetyltransferase"/>
    <property type="match status" value="1"/>
</dbReference>
<dbReference type="VEuPathDB" id="VectorBase:ASIS020763"/>
<feature type="region of interest" description="Disordered" evidence="17">
    <location>
        <begin position="693"/>
        <end position="712"/>
    </location>
</feature>
<keyword evidence="8" id="KW-0479">Metal-binding</keyword>
<dbReference type="GO" id="GO:0070776">
    <property type="term" value="C:MOZ/MORF histone acetyltransferase complex"/>
    <property type="evidence" value="ECO:0007669"/>
    <property type="project" value="TreeGrafter"/>
</dbReference>
<evidence type="ECO:0000256" key="10">
    <source>
        <dbReference type="ARBA" id="ARBA00022833"/>
    </source>
</evidence>
<dbReference type="Pfam" id="PF17772">
    <property type="entry name" value="zf-MYST"/>
    <property type="match status" value="1"/>
</dbReference>
<dbReference type="OMA" id="CIRTNRP"/>
<name>A0A084WR76_ANOSI</name>
<dbReference type="Gene3D" id="1.10.10.10">
    <property type="entry name" value="Winged helix-like DNA-binding domain superfamily/Winged helix DNA-binding domain"/>
    <property type="match status" value="1"/>
</dbReference>
<dbReference type="GO" id="GO:0040029">
    <property type="term" value="P:epigenetic regulation of gene expression"/>
    <property type="evidence" value="ECO:0007669"/>
    <property type="project" value="UniProtKB-ARBA"/>
</dbReference>
<feature type="compositionally biased region" description="Basic and acidic residues" evidence="17">
    <location>
        <begin position="648"/>
        <end position="666"/>
    </location>
</feature>
<organism evidence="21">
    <name type="scientific">Anopheles sinensis</name>
    <name type="common">Mosquito</name>
    <dbReference type="NCBI Taxonomy" id="74873"/>
    <lineage>
        <taxon>Eukaryota</taxon>
        <taxon>Metazoa</taxon>
        <taxon>Ecdysozoa</taxon>
        <taxon>Arthropoda</taxon>
        <taxon>Hexapoda</taxon>
        <taxon>Insecta</taxon>
        <taxon>Pterygota</taxon>
        <taxon>Neoptera</taxon>
        <taxon>Endopterygota</taxon>
        <taxon>Diptera</taxon>
        <taxon>Nematocera</taxon>
        <taxon>Culicoidea</taxon>
        <taxon>Culicidae</taxon>
        <taxon>Anophelinae</taxon>
        <taxon>Anopheles</taxon>
    </lineage>
</organism>
<dbReference type="Gene3D" id="3.30.40.10">
    <property type="entry name" value="Zinc/RING finger domain, C3HC4 (zinc finger)"/>
    <property type="match status" value="1"/>
</dbReference>
<evidence type="ECO:0000256" key="4">
    <source>
        <dbReference type="ARBA" id="ARBA00022491"/>
    </source>
</evidence>
<dbReference type="VEuPathDB" id="VectorBase:ASIS024470"/>
<dbReference type="EnsemblMetazoa" id="ASIC020978-RA">
    <property type="protein sequence ID" value="ASIC020978-PA"/>
    <property type="gene ID" value="ASIC020978"/>
</dbReference>
<evidence type="ECO:0000256" key="2">
    <source>
        <dbReference type="ARBA" id="ARBA00010107"/>
    </source>
</evidence>
<dbReference type="InterPro" id="IPR050603">
    <property type="entry name" value="MYST_HAT"/>
</dbReference>
<keyword evidence="9 16" id="KW-0863">Zinc-finger</keyword>
<keyword evidence="11" id="KW-0832">Ubl conjugation</keyword>
<feature type="active site" description="Proton donor/acceptor" evidence="15">
    <location>
        <position position="460"/>
    </location>
</feature>
<dbReference type="GO" id="GO:0003712">
    <property type="term" value="F:transcription coregulator activity"/>
    <property type="evidence" value="ECO:0007669"/>
    <property type="project" value="TreeGrafter"/>
</dbReference>
<dbReference type="OrthoDB" id="787137at2759"/>
<dbReference type="GO" id="GO:0010484">
    <property type="term" value="F:histone H3 acetyltransferase activity"/>
    <property type="evidence" value="ECO:0007669"/>
    <property type="project" value="TreeGrafter"/>
</dbReference>
<gene>
    <name evidence="21" type="ORF">ZHAS_00020978</name>
</gene>
<evidence type="ECO:0000256" key="15">
    <source>
        <dbReference type="PIRSR" id="PIRSR602717-51"/>
    </source>
</evidence>
<evidence type="ECO:0000256" key="7">
    <source>
        <dbReference type="ARBA" id="ARBA00022679"/>
    </source>
</evidence>
<evidence type="ECO:0000313" key="22">
    <source>
        <dbReference type="EnsemblMetazoa" id="ASIC020978-PA"/>
    </source>
</evidence>
<dbReference type="InterPro" id="IPR048589">
    <property type="entry name" value="SAMD1-like_WH"/>
</dbReference>
<dbReference type="PROSITE" id="PS51726">
    <property type="entry name" value="MYST_HAT"/>
    <property type="match status" value="1"/>
</dbReference>
<dbReference type="VEuPathDB" id="VectorBase:ASIC020978"/>
<dbReference type="Proteomes" id="UP000030765">
    <property type="component" value="Unassembled WGS sequence"/>
</dbReference>
<reference evidence="22" key="2">
    <citation type="submission" date="2020-05" db="UniProtKB">
        <authorList>
            <consortium name="EnsemblMetazoa"/>
        </authorList>
    </citation>
    <scope>IDENTIFICATION</scope>
</reference>
<dbReference type="PANTHER" id="PTHR10615:SF217">
    <property type="entry name" value="HISTONE ACETYLTRANSFERASE"/>
    <property type="match status" value="1"/>
</dbReference>
<sequence length="912" mass="103213">MPARKNQVSKETWYEWIMDAIEKIKVSRQCPTMASICQAIRKRHIFHEKTIAARLKEAESSGLIEAVFVRGALTYRLAQSASKPHQRGNPSRKWCPVPNVLCIECLRTSVKGPNHQPEPMSSCRRCGISLHDSCSNKSNGLDTSVPLSQLVSVGNNWFCEECCQSCDACSSMNESLSRVRCSLLECAVCGRKFHFQCMVPPVTSEWKSSSPWQCDDCSQNDKKCVWNKISGYSTRYSRSQPKEADLIDGRIEAMKIKLAGQVTDDDFDIFRKVLLQRCHLQADNLARTPEAIRFGKYEIESWYSSPFPQEYAKLKVLYMCEFCLKYMKTSDELRRHQCKCFLRHPPGGEIYRDDELSVFEVDGNDQKLYCQSLCLLAKMFLDHKTLYFDVEPFMFYILTKRDSLGHHMVGYFSKEKMNQLSYNVSCILTMPQYQRQGYGRFLIDFSYLLSRVERKPGTPERPFSDMGRLSYHQYWCSVILSYLYVNRDGPLTLETISRDTGMIVSDIVTALRKLHFIKYRVQKTGCIRTNRPIICIDWRAVEAHQVRMNRSTKSARVKEMGLRWIPNMRVTSIVKQPAVVEHVSCKNDSSSSPCSQNTPNTDEVRNKCSPWKTVEESSNGERSAEIVINSSSAGKSETKNLLIAQSPSEEHSGKEMENSLEDDRIARTSCGRKRSRPRKYSEALFDLSLSLTTGTPKSNRSLKPASEDLTDSTTSWCESKFPIVVMEPLSANNFIPSRPSTSCGTDEEISLDSVEAFMGTPKSEIQKSSPGNAVVHGFTPIAPFRHQFVANVEHRGSPSQLSAAFSHRFEPHLSTPKASSGKRGSISSCRKRTIVCLQEVISCKRQRLDWSTVEGSGRAEYGASGDGNLTPSHQVTFLTHCRPTRAGVRGRPSEGNTIQLTSSNVRVFPRTV</sequence>
<evidence type="ECO:0000313" key="23">
    <source>
        <dbReference type="Proteomes" id="UP000030765"/>
    </source>
</evidence>
<keyword evidence="12" id="KW-0156">Chromatin regulator</keyword>
<keyword evidence="6" id="KW-0597">Phosphoprotein</keyword>
<dbReference type="Gene3D" id="3.30.60.60">
    <property type="entry name" value="N-acetyl transferase-like"/>
    <property type="match status" value="1"/>
</dbReference>
<protein>
    <recommendedName>
        <fullName evidence="3">histone acetyltransferase</fullName>
        <ecNumber evidence="3">2.3.1.48</ecNumber>
    </recommendedName>
</protein>
<dbReference type="SUPFAM" id="SSF57903">
    <property type="entry name" value="FYVE/PHD zinc finger"/>
    <property type="match status" value="1"/>
</dbReference>
<dbReference type="EC" id="2.3.1.48" evidence="3"/>
<evidence type="ECO:0000256" key="1">
    <source>
        <dbReference type="ARBA" id="ARBA00004123"/>
    </source>
</evidence>
<feature type="compositionally biased region" description="Low complexity" evidence="17">
    <location>
        <begin position="586"/>
        <end position="595"/>
    </location>
</feature>
<dbReference type="InterPro" id="IPR040706">
    <property type="entry name" value="Zf-MYST"/>
</dbReference>
<dbReference type="FunFam" id="3.30.60.60:FF:000001">
    <property type="entry name" value="Histone acetyltransferase"/>
    <property type="match status" value="1"/>
</dbReference>
<evidence type="ECO:0000313" key="21">
    <source>
        <dbReference type="EMBL" id="KFB52720.1"/>
    </source>
</evidence>
<dbReference type="Pfam" id="PF21524">
    <property type="entry name" value="SAMD1_WH"/>
    <property type="match status" value="1"/>
</dbReference>
<dbReference type="GO" id="GO:0006357">
    <property type="term" value="P:regulation of transcription by RNA polymerase II"/>
    <property type="evidence" value="ECO:0007669"/>
    <property type="project" value="TreeGrafter"/>
</dbReference>
<dbReference type="FunFam" id="3.40.630.30:FF:000001">
    <property type="entry name" value="Histone acetyltransferase"/>
    <property type="match status" value="1"/>
</dbReference>
<evidence type="ECO:0000256" key="8">
    <source>
        <dbReference type="ARBA" id="ARBA00022723"/>
    </source>
</evidence>
<dbReference type="InterPro" id="IPR001965">
    <property type="entry name" value="Znf_PHD"/>
</dbReference>
<dbReference type="PROSITE" id="PS52014">
    <property type="entry name" value="SAMD1_WH"/>
    <property type="match status" value="1"/>
</dbReference>
<dbReference type="SMART" id="SM00249">
    <property type="entry name" value="PHD"/>
    <property type="match status" value="2"/>
</dbReference>
<dbReference type="GO" id="GO:0008270">
    <property type="term" value="F:zinc ion binding"/>
    <property type="evidence" value="ECO:0007669"/>
    <property type="project" value="UniProtKB-KW"/>
</dbReference>
<reference evidence="21 23" key="1">
    <citation type="journal article" date="2014" name="BMC Genomics">
        <title>Genome sequence of Anopheles sinensis provides insight into genetics basis of mosquito competence for malaria parasites.</title>
        <authorList>
            <person name="Zhou D."/>
            <person name="Zhang D."/>
            <person name="Ding G."/>
            <person name="Shi L."/>
            <person name="Hou Q."/>
            <person name="Ye Y."/>
            <person name="Xu Y."/>
            <person name="Zhou H."/>
            <person name="Xiong C."/>
            <person name="Li S."/>
            <person name="Yu J."/>
            <person name="Hong S."/>
            <person name="Yu X."/>
            <person name="Zou P."/>
            <person name="Chen C."/>
            <person name="Chang X."/>
            <person name="Wang W."/>
            <person name="Lv Y."/>
            <person name="Sun Y."/>
            <person name="Ma L."/>
            <person name="Shen B."/>
            <person name="Zhu C."/>
        </authorList>
    </citation>
    <scope>NUCLEOTIDE SEQUENCE [LARGE SCALE GENOMIC DNA]</scope>
</reference>